<evidence type="ECO:0000313" key="3">
    <source>
        <dbReference type="Proteomes" id="UP000466523"/>
    </source>
</evidence>
<feature type="compositionally biased region" description="Polar residues" evidence="1">
    <location>
        <begin position="72"/>
        <end position="84"/>
    </location>
</feature>
<feature type="compositionally biased region" description="Basic residues" evidence="1">
    <location>
        <begin position="112"/>
        <end position="125"/>
    </location>
</feature>
<evidence type="ECO:0000256" key="1">
    <source>
        <dbReference type="SAM" id="MobiDB-lite"/>
    </source>
</evidence>
<protein>
    <submittedName>
        <fullName evidence="2">Uncharacterized protein</fullName>
    </submittedName>
</protein>
<sequence length="125" mass="13837">MDDPVDRQERSAVHPDDWTGPRCPICDQPCAHWRGNVHGYTCSKCIRAYLADGAARHDAREAKDRERRSKQFKSQSAQHKSSSPVGEGSRRDGGGLAPGRSTIPAVTAHRDVTRRHGNQPARTRA</sequence>
<feature type="region of interest" description="Disordered" evidence="1">
    <location>
        <begin position="54"/>
        <end position="125"/>
    </location>
</feature>
<gene>
    <name evidence="2" type="ORF">GWR20_20285</name>
</gene>
<dbReference type="Proteomes" id="UP000466523">
    <property type="component" value="Unassembled WGS sequence"/>
</dbReference>
<dbReference type="RefSeq" id="WP_162113083.1">
    <property type="nucleotide sequence ID" value="NZ_JAACYR010000095.1"/>
</dbReference>
<reference evidence="2 3" key="1">
    <citation type="submission" date="2020-01" db="EMBL/GenBank/DDBJ databases">
        <authorList>
            <person name="Sanchez-Estrada R."/>
            <person name="Gonzalez-Y-Merchand J.A."/>
            <person name="Rivera-Gutierrez S."/>
        </authorList>
    </citation>
    <scope>NUCLEOTIDE SEQUENCE [LARGE SCALE GENOMIC DNA]</scope>
    <source>
        <strain evidence="2 3">CST 7247</strain>
    </source>
</reference>
<accession>A0A7K3LGF3</accession>
<dbReference type="AlphaFoldDB" id="A0A7K3LGF3"/>
<dbReference type="EMBL" id="JAACYR010000095">
    <property type="protein sequence ID" value="NDJ91455.1"/>
    <property type="molecule type" value="Genomic_DNA"/>
</dbReference>
<name>A0A7K3LGF3_9MYCO</name>
<evidence type="ECO:0000313" key="2">
    <source>
        <dbReference type="EMBL" id="NDJ91455.1"/>
    </source>
</evidence>
<organism evidence="2 3">
    <name type="scientific">Mycolicibacter kumamotonensis</name>
    <dbReference type="NCBI Taxonomy" id="354243"/>
    <lineage>
        <taxon>Bacteria</taxon>
        <taxon>Bacillati</taxon>
        <taxon>Actinomycetota</taxon>
        <taxon>Actinomycetes</taxon>
        <taxon>Mycobacteriales</taxon>
        <taxon>Mycobacteriaceae</taxon>
        <taxon>Mycolicibacter</taxon>
    </lineage>
</organism>
<feature type="region of interest" description="Disordered" evidence="1">
    <location>
        <begin position="1"/>
        <end position="22"/>
    </location>
</feature>
<feature type="compositionally biased region" description="Basic and acidic residues" evidence="1">
    <location>
        <begin position="1"/>
        <end position="19"/>
    </location>
</feature>
<feature type="compositionally biased region" description="Basic and acidic residues" evidence="1">
    <location>
        <begin position="54"/>
        <end position="69"/>
    </location>
</feature>
<comment type="caution">
    <text evidence="2">The sequence shown here is derived from an EMBL/GenBank/DDBJ whole genome shotgun (WGS) entry which is preliminary data.</text>
</comment>
<proteinExistence type="predicted"/>